<gene>
    <name evidence="2" type="ORF">BJ988_001469</name>
</gene>
<dbReference type="AlphaFoldDB" id="A0A7Z0IRF6"/>
<comment type="caution">
    <text evidence="2">The sequence shown here is derived from an EMBL/GenBank/DDBJ whole genome shotgun (WGS) entry which is preliminary data.</text>
</comment>
<protein>
    <submittedName>
        <fullName evidence="2">Uncharacterized protein</fullName>
    </submittedName>
</protein>
<keyword evidence="3" id="KW-1185">Reference proteome</keyword>
<dbReference type="Proteomes" id="UP000564496">
    <property type="component" value="Unassembled WGS sequence"/>
</dbReference>
<proteinExistence type="predicted"/>
<feature type="transmembrane region" description="Helical" evidence="1">
    <location>
        <begin position="6"/>
        <end position="25"/>
    </location>
</feature>
<keyword evidence="1" id="KW-0812">Transmembrane</keyword>
<dbReference type="RefSeq" id="WP_179657427.1">
    <property type="nucleotide sequence ID" value="NZ_JACBZR010000001.1"/>
</dbReference>
<name>A0A7Z0IRF6_9ACTN</name>
<evidence type="ECO:0000313" key="2">
    <source>
        <dbReference type="EMBL" id="NYI76821.1"/>
    </source>
</evidence>
<accession>A0A7Z0IRF6</accession>
<keyword evidence="1" id="KW-0472">Membrane</keyword>
<evidence type="ECO:0000256" key="1">
    <source>
        <dbReference type="SAM" id="Phobius"/>
    </source>
</evidence>
<reference evidence="2 3" key="1">
    <citation type="submission" date="2020-07" db="EMBL/GenBank/DDBJ databases">
        <title>Sequencing the genomes of 1000 actinobacteria strains.</title>
        <authorList>
            <person name="Klenk H.-P."/>
        </authorList>
    </citation>
    <scope>NUCLEOTIDE SEQUENCE [LARGE SCALE GENOMIC DNA]</scope>
    <source>
        <strain evidence="2 3">DSM 26487</strain>
    </source>
</reference>
<sequence>MNLPEVLLTSLLGLLVGLVTAWLGARWSYGRKLQELKFQAAHEARRGTYEATLQWVRAASLASRLQAEQGRHGGAEEVDYENWPQPRPEQWELYVSDRVKHLHHSFLSAAGRVHTTAGRLRAQRETLELFSGIDSPDPKPLAELANGRDSLDAELAGRLVELDDSQSALLKAMRSEVIGDN</sequence>
<keyword evidence="1" id="KW-1133">Transmembrane helix</keyword>
<evidence type="ECO:0000313" key="3">
    <source>
        <dbReference type="Proteomes" id="UP000564496"/>
    </source>
</evidence>
<dbReference type="EMBL" id="JACBZR010000001">
    <property type="protein sequence ID" value="NYI76821.1"/>
    <property type="molecule type" value="Genomic_DNA"/>
</dbReference>
<organism evidence="2 3">
    <name type="scientific">Nocardioides panzhihuensis</name>
    <dbReference type="NCBI Taxonomy" id="860243"/>
    <lineage>
        <taxon>Bacteria</taxon>
        <taxon>Bacillati</taxon>
        <taxon>Actinomycetota</taxon>
        <taxon>Actinomycetes</taxon>
        <taxon>Propionibacteriales</taxon>
        <taxon>Nocardioidaceae</taxon>
        <taxon>Nocardioides</taxon>
    </lineage>
</organism>